<keyword evidence="1" id="KW-0812">Transmembrane</keyword>
<evidence type="ECO:0008006" key="4">
    <source>
        <dbReference type="Google" id="ProtNLM"/>
    </source>
</evidence>
<evidence type="ECO:0000256" key="1">
    <source>
        <dbReference type="SAM" id="Phobius"/>
    </source>
</evidence>
<sequence>MRKNPIRSDRDSKKGEKRSTLEVSSCFAPLLIWEISLLPINIERIALALDATTIGNKFVVLSINVLLAGCGIPIAWSIVKANQPGRWKPHWQKLIRQLKEAVPTGWTVIVPADRGLYAPWLYQVIVEAGWHPFLGINQQGLVKIFPHGRCQPLDALVSALGQSWSGQVVCFKTNPLACTLLARWDSGHQEPWLVLTDLSPQRADTLWYGLRPSTECVYRDLKSDGWQWQKTRLLDPQLNAFG</sequence>
<keyword evidence="1" id="KW-0472">Membrane</keyword>
<organism evidence="2 3">
    <name type="scientific">Microcystis aeruginosa NIES-4325</name>
    <dbReference type="NCBI Taxonomy" id="2569534"/>
    <lineage>
        <taxon>Bacteria</taxon>
        <taxon>Bacillati</taxon>
        <taxon>Cyanobacteriota</taxon>
        <taxon>Cyanophyceae</taxon>
        <taxon>Oscillatoriophycideae</taxon>
        <taxon>Chroococcales</taxon>
        <taxon>Microcystaceae</taxon>
        <taxon>Microcystis</taxon>
    </lineage>
</organism>
<dbReference type="AlphaFoldDB" id="A0A5J4FBZ6"/>
<name>A0A5J4FBZ6_MICAE</name>
<dbReference type="InterPro" id="IPR012337">
    <property type="entry name" value="RNaseH-like_sf"/>
</dbReference>
<gene>
    <name evidence="2" type="ORF">MiAbW_03119</name>
</gene>
<keyword evidence="1" id="KW-1133">Transmembrane helix</keyword>
<feature type="transmembrane region" description="Helical" evidence="1">
    <location>
        <begin position="21"/>
        <end position="38"/>
    </location>
</feature>
<evidence type="ECO:0000313" key="2">
    <source>
        <dbReference type="EMBL" id="GEA28543.1"/>
    </source>
</evidence>
<dbReference type="EMBL" id="BJKP01000037">
    <property type="protein sequence ID" value="GEA28543.1"/>
    <property type="molecule type" value="Genomic_DNA"/>
</dbReference>
<dbReference type="SUPFAM" id="SSF53098">
    <property type="entry name" value="Ribonuclease H-like"/>
    <property type="match status" value="1"/>
</dbReference>
<accession>A0A5J4FBZ6</accession>
<proteinExistence type="predicted"/>
<reference evidence="2 3" key="1">
    <citation type="journal article" date="2019" name="FEMS Microbiol. Lett.">
        <title>A novel salt-tolerant genotype illuminates the sucrose gene evolution in freshwater bloom-forming cyanobacterium Microcystis aeruginosa.</title>
        <authorList>
            <person name="Tanabe Y."/>
            <person name="Yamaguchi H."/>
            <person name="Sano T."/>
            <person name="Kawachi M."/>
        </authorList>
    </citation>
    <scope>NUCLEOTIDE SEQUENCE [LARGE SCALE GENOMIC DNA]</scope>
    <source>
        <strain evidence="2 3">NIES-4325</strain>
    </source>
</reference>
<protein>
    <recommendedName>
        <fullName evidence="4">Transposase IS4-like domain-containing protein</fullName>
    </recommendedName>
</protein>
<evidence type="ECO:0000313" key="3">
    <source>
        <dbReference type="Proteomes" id="UP000376575"/>
    </source>
</evidence>
<feature type="transmembrane region" description="Helical" evidence="1">
    <location>
        <begin position="58"/>
        <end position="79"/>
    </location>
</feature>
<comment type="caution">
    <text evidence="2">The sequence shown here is derived from an EMBL/GenBank/DDBJ whole genome shotgun (WGS) entry which is preliminary data.</text>
</comment>
<dbReference type="Proteomes" id="UP000376575">
    <property type="component" value="Unassembled WGS sequence"/>
</dbReference>